<evidence type="ECO:0000256" key="7">
    <source>
        <dbReference type="ARBA" id="ARBA00046278"/>
    </source>
</evidence>
<evidence type="ECO:0000256" key="3">
    <source>
        <dbReference type="ARBA" id="ARBA00023136"/>
    </source>
</evidence>
<evidence type="ECO:0000313" key="11">
    <source>
        <dbReference type="EMBL" id="KAK6639911.1"/>
    </source>
</evidence>
<accession>A0AAN8PED2</accession>
<evidence type="ECO:0000256" key="8">
    <source>
        <dbReference type="PROSITE-ProRule" id="PRU00290"/>
    </source>
</evidence>
<dbReference type="PROSITE" id="PS50859">
    <property type="entry name" value="LONGIN"/>
    <property type="match status" value="1"/>
</dbReference>
<dbReference type="PANTHER" id="PTHR45806">
    <property type="entry name" value="SYNAPTOBREVIN HOMOLOG YKT6"/>
    <property type="match status" value="1"/>
</dbReference>
<name>A0AAN8PED2_POLSC</name>
<dbReference type="Pfam" id="PF00957">
    <property type="entry name" value="Synaptobrevin"/>
    <property type="match status" value="1"/>
</dbReference>
<dbReference type="Pfam" id="PF13774">
    <property type="entry name" value="Longin"/>
    <property type="match status" value="1"/>
</dbReference>
<evidence type="ECO:0000256" key="4">
    <source>
        <dbReference type="ARBA" id="ARBA00023139"/>
    </source>
</evidence>
<keyword evidence="2" id="KW-0488">Methylation</keyword>
<dbReference type="InterPro" id="IPR011012">
    <property type="entry name" value="Longin-like_dom_sf"/>
</dbReference>
<sequence length="199" mass="22716">MVKLYSLSVLHKKDMTVTWLKTTHDLSSFNFFQRGCVQEFMSFVGKTLVQRTQVATRQSVKEGEYMCHVFVNIDGLAGVLISDHEYPTRVAHTLLTKVLADFASSVPQNLWSTGNEDTITYNQLPVYLSKYQVPKEIDAMTRIQEELDETKIILHNTCEAVLRRGENLDNLVSKSEELSLQAKGFYKTARKTNSCCSYM</sequence>
<comment type="subcellular location">
    <subcellularLocation>
        <location evidence="7">Endomembrane system</location>
        <topology evidence="7">Lipid-anchor</topology>
        <orientation evidence="7">Cytoplasmic side</orientation>
    </subcellularLocation>
</comment>
<evidence type="ECO:0000256" key="1">
    <source>
        <dbReference type="ARBA" id="ARBA00008025"/>
    </source>
</evidence>
<evidence type="ECO:0000256" key="6">
    <source>
        <dbReference type="ARBA" id="ARBA00023289"/>
    </source>
</evidence>
<reference evidence="11 12" key="1">
    <citation type="submission" date="2023-10" db="EMBL/GenBank/DDBJ databases">
        <title>Genomes of two closely related lineages of the louse Polyplax serrata with different host specificities.</title>
        <authorList>
            <person name="Martinu J."/>
            <person name="Tarabai H."/>
            <person name="Stefka J."/>
            <person name="Hypsa V."/>
        </authorList>
    </citation>
    <scope>NUCLEOTIDE SEQUENCE [LARGE SCALE GENOMIC DNA]</scope>
    <source>
        <strain evidence="11">HR10_N</strain>
    </source>
</reference>
<evidence type="ECO:0000259" key="10">
    <source>
        <dbReference type="PROSITE" id="PS50892"/>
    </source>
</evidence>
<dbReference type="PANTHER" id="PTHR45806:SF1">
    <property type="entry name" value="SYNAPTOBREVIN HOMOLOG YKT6"/>
    <property type="match status" value="1"/>
</dbReference>
<dbReference type="Gene3D" id="1.20.5.110">
    <property type="match status" value="1"/>
</dbReference>
<comment type="caution">
    <text evidence="11">The sequence shown here is derived from an EMBL/GenBank/DDBJ whole genome shotgun (WGS) entry which is preliminary data.</text>
</comment>
<dbReference type="InterPro" id="IPR042855">
    <property type="entry name" value="V_SNARE_CC"/>
</dbReference>
<dbReference type="GO" id="GO:0005484">
    <property type="term" value="F:SNAP receptor activity"/>
    <property type="evidence" value="ECO:0007669"/>
    <property type="project" value="TreeGrafter"/>
</dbReference>
<keyword evidence="4" id="KW-0564">Palmitate</keyword>
<feature type="domain" description="Longin" evidence="9">
    <location>
        <begin position="9"/>
        <end position="128"/>
    </location>
</feature>
<dbReference type="PROSITE" id="PS50892">
    <property type="entry name" value="V_SNARE"/>
    <property type="match status" value="1"/>
</dbReference>
<dbReference type="SMART" id="SM01270">
    <property type="entry name" value="Longin"/>
    <property type="match status" value="1"/>
</dbReference>
<keyword evidence="3" id="KW-0472">Membrane</keyword>
<evidence type="ECO:0000259" key="9">
    <source>
        <dbReference type="PROSITE" id="PS50859"/>
    </source>
</evidence>
<dbReference type="CDD" id="cd14824">
    <property type="entry name" value="Longin"/>
    <property type="match status" value="1"/>
</dbReference>
<dbReference type="SUPFAM" id="SSF64356">
    <property type="entry name" value="SNARE-like"/>
    <property type="match status" value="1"/>
</dbReference>
<proteinExistence type="inferred from homology"/>
<dbReference type="EMBL" id="JAWJWE010000003">
    <property type="protein sequence ID" value="KAK6639911.1"/>
    <property type="molecule type" value="Genomic_DNA"/>
</dbReference>
<dbReference type="SUPFAM" id="SSF58038">
    <property type="entry name" value="SNARE fusion complex"/>
    <property type="match status" value="1"/>
</dbReference>
<keyword evidence="5" id="KW-0449">Lipoprotein</keyword>
<keyword evidence="6" id="KW-0636">Prenylation</keyword>
<protein>
    <recommendedName>
        <fullName evidence="13">Synaptobrevin homolog YKT6</fullName>
    </recommendedName>
</protein>
<dbReference type="GO" id="GO:0005794">
    <property type="term" value="C:Golgi apparatus"/>
    <property type="evidence" value="ECO:0007669"/>
    <property type="project" value="TreeGrafter"/>
</dbReference>
<dbReference type="InterPro" id="IPR010908">
    <property type="entry name" value="Longin_dom"/>
</dbReference>
<evidence type="ECO:0000313" key="12">
    <source>
        <dbReference type="Proteomes" id="UP001372834"/>
    </source>
</evidence>
<dbReference type="Gene3D" id="3.30.450.50">
    <property type="entry name" value="Longin domain"/>
    <property type="match status" value="1"/>
</dbReference>
<evidence type="ECO:0000256" key="2">
    <source>
        <dbReference type="ARBA" id="ARBA00022481"/>
    </source>
</evidence>
<evidence type="ECO:0008006" key="13">
    <source>
        <dbReference type="Google" id="ProtNLM"/>
    </source>
</evidence>
<gene>
    <name evidence="11" type="ORF">RUM43_008187</name>
</gene>
<dbReference type="GO" id="GO:0006888">
    <property type="term" value="P:endoplasmic reticulum to Golgi vesicle-mediated transport"/>
    <property type="evidence" value="ECO:0007669"/>
    <property type="project" value="TreeGrafter"/>
</dbReference>
<dbReference type="AlphaFoldDB" id="A0AAN8PED2"/>
<evidence type="ECO:0000256" key="5">
    <source>
        <dbReference type="ARBA" id="ARBA00023288"/>
    </source>
</evidence>
<feature type="domain" description="V-SNARE coiled-coil homology" evidence="10">
    <location>
        <begin position="139"/>
        <end position="199"/>
    </location>
</feature>
<keyword evidence="8" id="KW-0175">Coiled coil</keyword>
<organism evidence="11 12">
    <name type="scientific">Polyplax serrata</name>
    <name type="common">Common mouse louse</name>
    <dbReference type="NCBI Taxonomy" id="468196"/>
    <lineage>
        <taxon>Eukaryota</taxon>
        <taxon>Metazoa</taxon>
        <taxon>Ecdysozoa</taxon>
        <taxon>Arthropoda</taxon>
        <taxon>Hexapoda</taxon>
        <taxon>Insecta</taxon>
        <taxon>Pterygota</taxon>
        <taxon>Neoptera</taxon>
        <taxon>Paraneoptera</taxon>
        <taxon>Psocodea</taxon>
        <taxon>Troctomorpha</taxon>
        <taxon>Phthiraptera</taxon>
        <taxon>Anoplura</taxon>
        <taxon>Polyplacidae</taxon>
        <taxon>Polyplax</taxon>
    </lineage>
</organism>
<dbReference type="Proteomes" id="UP001372834">
    <property type="component" value="Unassembled WGS sequence"/>
</dbReference>
<comment type="similarity">
    <text evidence="1">Belongs to the synaptobrevin family.</text>
</comment>